<proteinExistence type="predicted"/>
<keyword evidence="1" id="KW-1133">Transmembrane helix</keyword>
<evidence type="ECO:0000256" key="1">
    <source>
        <dbReference type="SAM" id="Phobius"/>
    </source>
</evidence>
<keyword evidence="1" id="KW-0472">Membrane</keyword>
<name>K0NP89_DESTT</name>
<evidence type="ECO:0000313" key="3">
    <source>
        <dbReference type="Proteomes" id="UP000007347"/>
    </source>
</evidence>
<evidence type="ECO:0000313" key="2">
    <source>
        <dbReference type="EMBL" id="CCK80607.1"/>
    </source>
</evidence>
<dbReference type="Proteomes" id="UP000007347">
    <property type="component" value="Chromosome"/>
</dbReference>
<dbReference type="STRING" id="651182.TOL2_C24460"/>
<dbReference type="EMBL" id="FO203503">
    <property type="protein sequence ID" value="CCK80607.1"/>
    <property type="molecule type" value="Genomic_DNA"/>
</dbReference>
<accession>K0NP89</accession>
<dbReference type="KEGG" id="dto:TOL2_C24460"/>
<dbReference type="AlphaFoldDB" id="K0NP89"/>
<keyword evidence="3" id="KW-1185">Reference proteome</keyword>
<keyword evidence="1" id="KW-0812">Transmembrane</keyword>
<organism evidence="2 3">
    <name type="scientific">Desulfobacula toluolica (strain DSM 7467 / Tol2)</name>
    <dbReference type="NCBI Taxonomy" id="651182"/>
    <lineage>
        <taxon>Bacteria</taxon>
        <taxon>Pseudomonadati</taxon>
        <taxon>Thermodesulfobacteriota</taxon>
        <taxon>Desulfobacteria</taxon>
        <taxon>Desulfobacterales</taxon>
        <taxon>Desulfobacteraceae</taxon>
        <taxon>Desulfobacula</taxon>
    </lineage>
</organism>
<dbReference type="HOGENOM" id="CLU_2751247_0_0_7"/>
<dbReference type="RefSeq" id="WP_014957913.1">
    <property type="nucleotide sequence ID" value="NC_018645.1"/>
</dbReference>
<sequence>MMDKKNFKFYYGILLVAVGLGVFYRIPQVMLQIETIEFFKQKLFLVRSSFYILGGLLVLAGSIRIYKNYK</sequence>
<gene>
    <name evidence="2" type="ordered locus">TOL2_C24460</name>
</gene>
<reference evidence="2 3" key="1">
    <citation type="journal article" date="2013" name="Environ. Microbiol.">
        <title>Complete genome, catabolic sub-proteomes and key-metabolites of Desulfobacula toluolica Tol2, a marine, aromatic compound-degrading, sulfate-reducing bacterium.</title>
        <authorList>
            <person name="Wohlbrand L."/>
            <person name="Jacob J.H."/>
            <person name="Kube M."/>
            <person name="Mussmann M."/>
            <person name="Jarling R."/>
            <person name="Beck A."/>
            <person name="Amann R."/>
            <person name="Wilkes H."/>
            <person name="Reinhardt R."/>
            <person name="Rabus R."/>
        </authorList>
    </citation>
    <scope>NUCLEOTIDE SEQUENCE [LARGE SCALE GENOMIC DNA]</scope>
    <source>
        <strain evidence="3">DSM 7467 / Tol2</strain>
    </source>
</reference>
<feature type="transmembrane region" description="Helical" evidence="1">
    <location>
        <begin position="7"/>
        <end position="24"/>
    </location>
</feature>
<protein>
    <submittedName>
        <fullName evidence="2">Uncharacterized protein</fullName>
    </submittedName>
</protein>
<feature type="transmembrane region" description="Helical" evidence="1">
    <location>
        <begin position="44"/>
        <end position="66"/>
    </location>
</feature>